<dbReference type="InterPro" id="IPR001780">
    <property type="entry name" value="Ribosomal_eL33"/>
</dbReference>
<evidence type="ECO:0000256" key="2">
    <source>
        <dbReference type="ARBA" id="ARBA00022980"/>
    </source>
</evidence>
<comment type="similarity">
    <text evidence="1">Belongs to the eukaryotic ribosomal protein eL33 family.</text>
</comment>
<keyword evidence="2 4" id="KW-0689">Ribosomal protein</keyword>
<dbReference type="STRING" id="74649.A0A2P6Q6K0"/>
<dbReference type="Gramene" id="PRQ29811">
    <property type="protein sequence ID" value="PRQ29811"/>
    <property type="gene ID" value="RchiOBHm_Chr5g0017881"/>
</dbReference>
<proteinExistence type="inferred from homology"/>
<sequence length="437" mass="50943">MADIGDDGVQLQGKELYKHQFKQTFTTRLTEILAFNPNSVVSERGVIEILEKLNRAAIMYGRSYIAEDESEYVDCSNVIGFGLPLIGQERCFMQLLRECDPQSEVGRKLWNMKHQAALVGEKVSQHLIRMMVVMNTENKKEMMKKFRDTVHLFPFLVDAFEWPGRSEYFGVVYNRINVLMEHARKEFILQVKRSRMPAGSLGYVEDLLINLDNKNERDEFLDDLLDQIVEVISMLESLLSFPILPDGPRLLSRNIRSVAWLRKELVDMEIKMHNNIGKRVRELMVKYKGNKYFNDTAAFLTRVYSPRHDMWEDLESVVKAVKLGPQSRGRVRLHVGGTIIHKYRNSALIRIVGINTRKEAESFTGKHIVYFYRANVKKSNSHYRCIWGKVTRPHDNSGILCARFISNLLPRHGCMRVYMYRARINYELHRPPFVYGD</sequence>
<dbReference type="Pfam" id="PF01247">
    <property type="entry name" value="Ribosomal_L35Ae"/>
    <property type="match status" value="1"/>
</dbReference>
<evidence type="ECO:0000313" key="4">
    <source>
        <dbReference type="EMBL" id="PRQ29811.1"/>
    </source>
</evidence>
<dbReference type="EMBL" id="PDCK01000043">
    <property type="protein sequence ID" value="PRQ29811.1"/>
    <property type="molecule type" value="Genomic_DNA"/>
</dbReference>
<dbReference type="InterPro" id="IPR038661">
    <property type="entry name" value="Ribosomal_eL33_sf"/>
</dbReference>
<dbReference type="AlphaFoldDB" id="A0A2P6Q6K0"/>
<accession>A0A2P6Q6K0</accession>
<dbReference type="OrthoDB" id="1166329at2759"/>
<gene>
    <name evidence="4" type="ORF">RchiOBHm_Chr5g0017881</name>
</gene>
<organism evidence="4 5">
    <name type="scientific">Rosa chinensis</name>
    <name type="common">China rose</name>
    <dbReference type="NCBI Taxonomy" id="74649"/>
    <lineage>
        <taxon>Eukaryota</taxon>
        <taxon>Viridiplantae</taxon>
        <taxon>Streptophyta</taxon>
        <taxon>Embryophyta</taxon>
        <taxon>Tracheophyta</taxon>
        <taxon>Spermatophyta</taxon>
        <taxon>Magnoliopsida</taxon>
        <taxon>eudicotyledons</taxon>
        <taxon>Gunneridae</taxon>
        <taxon>Pentapetalae</taxon>
        <taxon>rosids</taxon>
        <taxon>fabids</taxon>
        <taxon>Rosales</taxon>
        <taxon>Rosaceae</taxon>
        <taxon>Rosoideae</taxon>
        <taxon>Rosoideae incertae sedis</taxon>
        <taxon>Rosa</taxon>
    </lineage>
</organism>
<keyword evidence="3" id="KW-0687">Ribonucleoprotein</keyword>
<dbReference type="InterPro" id="IPR009000">
    <property type="entry name" value="Transl_B-barrel_sf"/>
</dbReference>
<evidence type="ECO:0000256" key="3">
    <source>
        <dbReference type="ARBA" id="ARBA00023274"/>
    </source>
</evidence>
<dbReference type="GO" id="GO:0006412">
    <property type="term" value="P:translation"/>
    <property type="evidence" value="ECO:0007669"/>
    <property type="project" value="InterPro"/>
</dbReference>
<dbReference type="GO" id="GO:0005840">
    <property type="term" value="C:ribosome"/>
    <property type="evidence" value="ECO:0007669"/>
    <property type="project" value="UniProtKB-KW"/>
</dbReference>
<reference evidence="4 5" key="1">
    <citation type="journal article" date="2018" name="Nat. Genet.">
        <title>The Rosa genome provides new insights in the design of modern roses.</title>
        <authorList>
            <person name="Bendahmane M."/>
        </authorList>
    </citation>
    <scope>NUCLEOTIDE SEQUENCE [LARGE SCALE GENOMIC DNA]</scope>
    <source>
        <strain evidence="5">cv. Old Blush</strain>
    </source>
</reference>
<dbReference type="Proteomes" id="UP000238479">
    <property type="component" value="Chromosome 5"/>
</dbReference>
<dbReference type="SUPFAM" id="SSF50447">
    <property type="entry name" value="Translation proteins"/>
    <property type="match status" value="1"/>
</dbReference>
<protein>
    <submittedName>
        <fullName evidence="4">Putative ribosomal protein L35A</fullName>
    </submittedName>
</protein>
<dbReference type="GO" id="GO:0003735">
    <property type="term" value="F:structural constituent of ribosome"/>
    <property type="evidence" value="ECO:0007669"/>
    <property type="project" value="InterPro"/>
</dbReference>
<keyword evidence="5" id="KW-1185">Reference proteome</keyword>
<dbReference type="Gene3D" id="2.40.10.190">
    <property type="entry name" value="translation elongation factor selb, chain A, domain 4"/>
    <property type="match status" value="1"/>
</dbReference>
<name>A0A2P6Q6K0_ROSCH</name>
<comment type="caution">
    <text evidence="4">The sequence shown here is derived from an EMBL/GenBank/DDBJ whole genome shotgun (WGS) entry which is preliminary data.</text>
</comment>
<evidence type="ECO:0000256" key="1">
    <source>
        <dbReference type="ARBA" id="ARBA00009269"/>
    </source>
</evidence>
<dbReference type="GO" id="GO:1990904">
    <property type="term" value="C:ribonucleoprotein complex"/>
    <property type="evidence" value="ECO:0007669"/>
    <property type="project" value="UniProtKB-KW"/>
</dbReference>
<evidence type="ECO:0000313" key="5">
    <source>
        <dbReference type="Proteomes" id="UP000238479"/>
    </source>
</evidence>
<dbReference type="PANTHER" id="PTHR10902">
    <property type="entry name" value="60S RIBOSOMAL PROTEIN L35A"/>
    <property type="match status" value="1"/>
</dbReference>